<dbReference type="InterPro" id="IPR002568">
    <property type="entry name" value="Carla-bd"/>
</dbReference>
<gene>
    <name evidence="3" type="primary">NABP</name>
</gene>
<dbReference type="Pfam" id="PF01623">
    <property type="entry name" value="Carla_C4"/>
    <property type="match status" value="1"/>
</dbReference>
<organism evidence="3">
    <name type="scientific">Pitahaya virus E</name>
    <dbReference type="NCBI Taxonomy" id="3144105"/>
    <lineage>
        <taxon>Viruses</taxon>
        <taxon>Riboviria</taxon>
    </lineage>
</organism>
<dbReference type="GO" id="GO:0006355">
    <property type="term" value="P:regulation of DNA-templated transcription"/>
    <property type="evidence" value="ECO:0007669"/>
    <property type="project" value="InterPro"/>
</dbReference>
<evidence type="ECO:0000256" key="1">
    <source>
        <dbReference type="ARBA" id="ARBA00006158"/>
    </source>
</evidence>
<reference evidence="3" key="2">
    <citation type="submission" date="2024-06" db="EMBL/GenBank/DDBJ databases">
        <title>The virome of dragon fruit plants (Hylocereus sp) in Ecuador.</title>
        <authorList>
            <person name="Espinoza-Lozano L."/>
        </authorList>
    </citation>
    <scope>NUCLEOTIDE SEQUENCE</scope>
    <source>
        <strain evidence="3">P1-Pink_panther</strain>
    </source>
</reference>
<evidence type="ECO:0000256" key="2">
    <source>
        <dbReference type="ARBA" id="ARBA00017202"/>
    </source>
</evidence>
<accession>A0AAU6WJ03</accession>
<dbReference type="EMBL" id="PP751658">
    <property type="protein sequence ID" value="XAO53292.1"/>
    <property type="molecule type" value="Genomic_RNA"/>
</dbReference>
<protein>
    <recommendedName>
        <fullName evidence="2">RNA silencing suppressor</fullName>
    </recommendedName>
</protein>
<reference evidence="3" key="1">
    <citation type="submission" date="2024-05" db="EMBL/GenBank/DDBJ databases">
        <authorList>
            <person name="Quito-Avila D.F."/>
        </authorList>
    </citation>
    <scope>NUCLEOTIDE SEQUENCE</scope>
    <source>
        <strain evidence="3">P1-Pink_panther</strain>
    </source>
</reference>
<sequence length="109" mass="12501">MQTMHKQEERRLLTIIQVCYAFGVCDINVCLKIFRLANIRNVGQGKSKYARRRRAKSIGRCERCYRVFPPICNSKCDNKTCVPGMFPNMAVVKFIEEGVTEVMPASSSY</sequence>
<proteinExistence type="inferred from homology"/>
<evidence type="ECO:0000313" key="3">
    <source>
        <dbReference type="EMBL" id="XAO53292.1"/>
    </source>
</evidence>
<dbReference type="GO" id="GO:0003676">
    <property type="term" value="F:nucleic acid binding"/>
    <property type="evidence" value="ECO:0007669"/>
    <property type="project" value="InterPro"/>
</dbReference>
<name>A0AAU6WJ03_9VIRU</name>
<comment type="similarity">
    <text evidence="1">Belongs to the carlaviruses nucleic acid-binding protein family.</text>
</comment>